<sequence length="372" mass="39398">MPRMQPKRALVGDTLLALGLAIFGGVATANIDTVVAPDRELDAYGIALVTAAALVLVLRRRRPLATLAGTTACTATYLLLGYPYGPILVSLLIAVYTAARYLPLHTSLPACVAAIPALLAHLFTNSAALPGFLGVVPGSAWVVVPLAVGITVRQARLTAEQARAELIRERVADERLRVAQEVHDVVGHGLAAIKMQADVALHVLDKKPEQAATALESISSTSGQALDELRATLALIRREEDDRAPGPGLDRLEDLRRRMSDAGITIEVTTTGTPAPLPQSVDLVAYRVLQEALTNVLRHSPSRVADVRVGYETDAVSLTVASSGMTRTDSSGGLGIPGMRKRVESLGGTFFAGPKPQDRFEVHARMPIGADP</sequence>
<keyword evidence="13" id="KW-1185">Reference proteome</keyword>
<feature type="domain" description="DUF7134" evidence="11">
    <location>
        <begin position="9"/>
        <end position="153"/>
    </location>
</feature>
<evidence type="ECO:0000256" key="1">
    <source>
        <dbReference type="ARBA" id="ARBA00000085"/>
    </source>
</evidence>
<evidence type="ECO:0000256" key="6">
    <source>
        <dbReference type="ARBA" id="ARBA00022777"/>
    </source>
</evidence>
<comment type="catalytic activity">
    <reaction evidence="1">
        <text>ATP + protein L-histidine = ADP + protein N-phospho-L-histidine.</text>
        <dbReference type="EC" id="2.7.13.3"/>
    </reaction>
</comment>
<feature type="transmembrane region" description="Helical" evidence="9">
    <location>
        <begin position="131"/>
        <end position="152"/>
    </location>
</feature>
<keyword evidence="9" id="KW-0472">Membrane</keyword>
<keyword evidence="4" id="KW-0808">Transferase</keyword>
<protein>
    <recommendedName>
        <fullName evidence="2">histidine kinase</fullName>
        <ecNumber evidence="2">2.7.13.3</ecNumber>
    </recommendedName>
</protein>
<reference evidence="12 13" key="1">
    <citation type="submission" date="2018-07" db="EMBL/GenBank/DDBJ databases">
        <title>Genomic Encyclopedia of Type Strains, Phase III (KMG-III): the genomes of soil and plant-associated and newly described type strains.</title>
        <authorList>
            <person name="Whitman W."/>
        </authorList>
    </citation>
    <scope>NUCLEOTIDE SEQUENCE [LARGE SCALE GENOMIC DNA]</scope>
    <source>
        <strain evidence="12 13">CECT 8575</strain>
    </source>
</reference>
<gene>
    <name evidence="12" type="ORF">DFQ14_105104</name>
</gene>
<evidence type="ECO:0000259" key="10">
    <source>
        <dbReference type="Pfam" id="PF07730"/>
    </source>
</evidence>
<dbReference type="GO" id="GO:0005524">
    <property type="term" value="F:ATP binding"/>
    <property type="evidence" value="ECO:0007669"/>
    <property type="project" value="UniProtKB-KW"/>
</dbReference>
<dbReference type="GO" id="GO:0000155">
    <property type="term" value="F:phosphorelay sensor kinase activity"/>
    <property type="evidence" value="ECO:0007669"/>
    <property type="project" value="InterPro"/>
</dbReference>
<feature type="transmembrane region" description="Helical" evidence="9">
    <location>
        <begin position="41"/>
        <end position="58"/>
    </location>
</feature>
<dbReference type="SUPFAM" id="SSF55874">
    <property type="entry name" value="ATPase domain of HSP90 chaperone/DNA topoisomerase II/histidine kinase"/>
    <property type="match status" value="1"/>
</dbReference>
<dbReference type="Gene3D" id="1.20.5.1930">
    <property type="match status" value="1"/>
</dbReference>
<evidence type="ECO:0000313" key="13">
    <source>
        <dbReference type="Proteomes" id="UP000253495"/>
    </source>
</evidence>
<feature type="transmembrane region" description="Helical" evidence="9">
    <location>
        <begin position="79"/>
        <end position="98"/>
    </location>
</feature>
<keyword evidence="3" id="KW-0597">Phosphoprotein</keyword>
<dbReference type="PANTHER" id="PTHR24421:SF10">
    <property type="entry name" value="NITRATE_NITRITE SENSOR PROTEIN NARQ"/>
    <property type="match status" value="1"/>
</dbReference>
<keyword evidence="8" id="KW-0902">Two-component regulatory system</keyword>
<dbReference type="EMBL" id="QPJC01000005">
    <property type="protein sequence ID" value="RCW43959.1"/>
    <property type="molecule type" value="Genomic_DNA"/>
</dbReference>
<dbReference type="GO" id="GO:0046983">
    <property type="term" value="F:protein dimerization activity"/>
    <property type="evidence" value="ECO:0007669"/>
    <property type="project" value="InterPro"/>
</dbReference>
<dbReference type="InterPro" id="IPR055558">
    <property type="entry name" value="DUF7134"/>
</dbReference>
<dbReference type="CDD" id="cd16917">
    <property type="entry name" value="HATPase_UhpB-NarQ-NarX-like"/>
    <property type="match status" value="1"/>
</dbReference>
<evidence type="ECO:0000259" key="11">
    <source>
        <dbReference type="Pfam" id="PF23539"/>
    </source>
</evidence>
<organism evidence="12 13">
    <name type="scientific">Halopolyspora algeriensis</name>
    <dbReference type="NCBI Taxonomy" id="1500506"/>
    <lineage>
        <taxon>Bacteria</taxon>
        <taxon>Bacillati</taxon>
        <taxon>Actinomycetota</taxon>
        <taxon>Actinomycetes</taxon>
        <taxon>Actinomycetes incertae sedis</taxon>
        <taxon>Halopolyspora</taxon>
    </lineage>
</organism>
<comment type="caution">
    <text evidence="12">The sequence shown here is derived from an EMBL/GenBank/DDBJ whole genome shotgun (WGS) entry which is preliminary data.</text>
</comment>
<keyword evidence="5" id="KW-0547">Nucleotide-binding</keyword>
<dbReference type="InterPro" id="IPR011712">
    <property type="entry name" value="Sig_transdc_His_kin_sub3_dim/P"/>
</dbReference>
<evidence type="ECO:0000256" key="4">
    <source>
        <dbReference type="ARBA" id="ARBA00022679"/>
    </source>
</evidence>
<evidence type="ECO:0000313" key="12">
    <source>
        <dbReference type="EMBL" id="RCW43959.1"/>
    </source>
</evidence>
<keyword evidence="7" id="KW-0067">ATP-binding</keyword>
<feature type="domain" description="Signal transduction histidine kinase subgroup 3 dimerisation and phosphoacceptor" evidence="10">
    <location>
        <begin position="174"/>
        <end position="239"/>
    </location>
</feature>
<proteinExistence type="predicted"/>
<evidence type="ECO:0000256" key="3">
    <source>
        <dbReference type="ARBA" id="ARBA00022553"/>
    </source>
</evidence>
<keyword evidence="9" id="KW-1133">Transmembrane helix</keyword>
<dbReference type="InterPro" id="IPR050482">
    <property type="entry name" value="Sensor_HK_TwoCompSys"/>
</dbReference>
<evidence type="ECO:0000256" key="2">
    <source>
        <dbReference type="ARBA" id="ARBA00012438"/>
    </source>
</evidence>
<dbReference type="Pfam" id="PF07730">
    <property type="entry name" value="HisKA_3"/>
    <property type="match status" value="1"/>
</dbReference>
<evidence type="ECO:0000256" key="7">
    <source>
        <dbReference type="ARBA" id="ARBA00022840"/>
    </source>
</evidence>
<name>A0A368VQ33_9ACTN</name>
<dbReference type="Pfam" id="PF23539">
    <property type="entry name" value="DUF7134"/>
    <property type="match status" value="1"/>
</dbReference>
<dbReference type="InterPro" id="IPR036890">
    <property type="entry name" value="HATPase_C_sf"/>
</dbReference>
<accession>A0A368VQ33</accession>
<dbReference type="EC" id="2.7.13.3" evidence="2"/>
<keyword evidence="6 12" id="KW-0418">Kinase</keyword>
<dbReference type="Proteomes" id="UP000253495">
    <property type="component" value="Unassembled WGS sequence"/>
</dbReference>
<evidence type="ECO:0000256" key="5">
    <source>
        <dbReference type="ARBA" id="ARBA00022741"/>
    </source>
</evidence>
<dbReference type="PANTHER" id="PTHR24421">
    <property type="entry name" value="NITRATE/NITRITE SENSOR PROTEIN NARX-RELATED"/>
    <property type="match status" value="1"/>
</dbReference>
<keyword evidence="9" id="KW-0812">Transmembrane</keyword>
<evidence type="ECO:0000256" key="8">
    <source>
        <dbReference type="ARBA" id="ARBA00023012"/>
    </source>
</evidence>
<dbReference type="Gene3D" id="3.30.565.10">
    <property type="entry name" value="Histidine kinase-like ATPase, C-terminal domain"/>
    <property type="match status" value="1"/>
</dbReference>
<dbReference type="AlphaFoldDB" id="A0A368VQ33"/>
<dbReference type="GO" id="GO:0016020">
    <property type="term" value="C:membrane"/>
    <property type="evidence" value="ECO:0007669"/>
    <property type="project" value="InterPro"/>
</dbReference>
<evidence type="ECO:0000256" key="9">
    <source>
        <dbReference type="SAM" id="Phobius"/>
    </source>
</evidence>